<dbReference type="Proteomes" id="UP000019254">
    <property type="component" value="Unassembled WGS sequence"/>
</dbReference>
<organism evidence="1 2">
    <name type="scientific">Listeria cornellensis FSL F6-0969</name>
    <dbReference type="NCBI Taxonomy" id="1265820"/>
    <lineage>
        <taxon>Bacteria</taxon>
        <taxon>Bacillati</taxon>
        <taxon>Bacillota</taxon>
        <taxon>Bacilli</taxon>
        <taxon>Bacillales</taxon>
        <taxon>Listeriaceae</taxon>
        <taxon>Listeria</taxon>
    </lineage>
</organism>
<dbReference type="EMBL" id="AODE01000056">
    <property type="protein sequence ID" value="EUJ24205.1"/>
    <property type="molecule type" value="Genomic_DNA"/>
</dbReference>
<protein>
    <submittedName>
        <fullName evidence="1">Uncharacterized protein</fullName>
    </submittedName>
</protein>
<dbReference type="RefSeq" id="WP_036082621.1">
    <property type="nucleotide sequence ID" value="NZ_AODE01000056.1"/>
</dbReference>
<sequence>MLNSKVNDVLDMYYNGENESLYITKSSDRLMLPTKVVKFCELNNIEISYMTEFDNPSDKWYFTMGAYKENSFEVEYTSIVTVSKLANVYAVEHSFEVLNKDPRKIEPVLVGDAEAAFNFMQFDLEELIKESYEGIKYSRMFWAESWRKIEGINFSEDVTLFGPDVTQGDILFRDVLDKLPD</sequence>
<proteinExistence type="predicted"/>
<evidence type="ECO:0000313" key="1">
    <source>
        <dbReference type="EMBL" id="EUJ24205.1"/>
    </source>
</evidence>
<gene>
    <name evidence="1" type="ORF">PCORN_18841</name>
</gene>
<comment type="caution">
    <text evidence="1">The sequence shown here is derived from an EMBL/GenBank/DDBJ whole genome shotgun (WGS) entry which is preliminary data.</text>
</comment>
<dbReference type="PATRIC" id="fig|1265820.5.peg.3709"/>
<name>W7BHC4_9LIST</name>
<dbReference type="OrthoDB" id="2360807at2"/>
<accession>W7BHC4</accession>
<dbReference type="AlphaFoldDB" id="W7BHC4"/>
<reference evidence="1 2" key="1">
    <citation type="journal article" date="2014" name="Int. J. Syst. Evol. Microbiol.">
        <title>Listeria floridensis sp. nov., Listeria aquatica sp. nov., Listeria cornellensis sp. nov., Listeria riparia sp. nov. and Listeria grandensis sp. nov., from agricultural and natural environments.</title>
        <authorList>
            <person name="den Bakker H.C."/>
            <person name="Warchocki S."/>
            <person name="Wright E.M."/>
            <person name="Allred A.F."/>
            <person name="Ahlstrom C."/>
            <person name="Manuel C.S."/>
            <person name="Stasiewicz M.J."/>
            <person name="Burrell A."/>
            <person name="Roof S."/>
            <person name="Strawn L."/>
            <person name="Fortes E.D."/>
            <person name="Nightingale K.K."/>
            <person name="Kephart D."/>
            <person name="Wiedmann M."/>
        </authorList>
    </citation>
    <scope>NUCLEOTIDE SEQUENCE [LARGE SCALE GENOMIC DNA]</scope>
    <source>
        <strain evidence="2">FSL F6-969</strain>
    </source>
</reference>
<keyword evidence="2" id="KW-1185">Reference proteome</keyword>
<evidence type="ECO:0000313" key="2">
    <source>
        <dbReference type="Proteomes" id="UP000019254"/>
    </source>
</evidence>